<dbReference type="InterPro" id="IPR058663">
    <property type="entry name" value="PucR-like_N"/>
</dbReference>
<name>A0A6J4REU6_9ACTN</name>
<proteinExistence type="predicted"/>
<dbReference type="Pfam" id="PF17853">
    <property type="entry name" value="GGDEF_2"/>
    <property type="match status" value="1"/>
</dbReference>
<evidence type="ECO:0000259" key="1">
    <source>
        <dbReference type="Pfam" id="PF17853"/>
    </source>
</evidence>
<feature type="domain" description="PucR-like N-terminal" evidence="2">
    <location>
        <begin position="9"/>
        <end position="171"/>
    </location>
</feature>
<feature type="domain" description="CdaR GGDEF-like" evidence="1">
    <location>
        <begin position="177"/>
        <end position="280"/>
    </location>
</feature>
<dbReference type="AlphaFoldDB" id="A0A6J4REU6"/>
<accession>A0A6J4REU6</accession>
<dbReference type="Pfam" id="PF25906">
    <property type="entry name" value="PucR-like_N"/>
    <property type="match status" value="1"/>
</dbReference>
<organism evidence="3">
    <name type="scientific">uncultured Solirubrobacteraceae bacterium</name>
    <dbReference type="NCBI Taxonomy" id="1162706"/>
    <lineage>
        <taxon>Bacteria</taxon>
        <taxon>Bacillati</taxon>
        <taxon>Actinomycetota</taxon>
        <taxon>Thermoleophilia</taxon>
        <taxon>Solirubrobacterales</taxon>
        <taxon>Solirubrobacteraceae</taxon>
        <taxon>environmental samples</taxon>
    </lineage>
</organism>
<dbReference type="InterPro" id="IPR041522">
    <property type="entry name" value="CdaR_GGDEF"/>
</dbReference>
<gene>
    <name evidence="3" type="ORF">AVDCRST_MAG69-150</name>
</gene>
<sequence>MGTLGSVQSIPPAVGTVLRPVLPGLADETIAAIAREVPGYRSAMEGQLGQIVRKGVEISLGRFVDSIELPDGRDHARRDTYVKLGRGELHAGRDLETLLAAYRVGARVSWRRFVDACVAADLEPEVIYRLGEAIFEYIDELSAASAEGYAAEQMAEAGQRRRLRRRLVALLAQSPPPDEELIRTAAVAAGWELPRTLAAVVSGVPDDDGEPEVVEAAAEQLARRLGQGAVGAAVGGLACALVPDPDAPRRRRQIEVALEGVGAALGTSEPWDRAWVSVSRALAARRLLAEHRLAADGLALAEDHLATL</sequence>
<reference evidence="3" key="1">
    <citation type="submission" date="2020-02" db="EMBL/GenBank/DDBJ databases">
        <authorList>
            <person name="Meier V. D."/>
        </authorList>
    </citation>
    <scope>NUCLEOTIDE SEQUENCE</scope>
    <source>
        <strain evidence="3">AVDCRST_MAG69</strain>
    </source>
</reference>
<evidence type="ECO:0000259" key="2">
    <source>
        <dbReference type="Pfam" id="PF25906"/>
    </source>
</evidence>
<feature type="non-terminal residue" evidence="3">
    <location>
        <position position="308"/>
    </location>
</feature>
<protein>
    <submittedName>
        <fullName evidence="3">Transcriptional regulator, CdaR-family</fullName>
    </submittedName>
</protein>
<evidence type="ECO:0000313" key="3">
    <source>
        <dbReference type="EMBL" id="CAA9471855.1"/>
    </source>
</evidence>
<dbReference type="EMBL" id="CADCVP010000018">
    <property type="protein sequence ID" value="CAA9471855.1"/>
    <property type="molecule type" value="Genomic_DNA"/>
</dbReference>